<keyword evidence="2" id="KW-0677">Repeat</keyword>
<dbReference type="SUPFAM" id="SSF52047">
    <property type="entry name" value="RNI-like"/>
    <property type="match status" value="2"/>
</dbReference>
<gene>
    <name evidence="3" type="ORF">AMAG_10643</name>
</gene>
<dbReference type="InterPro" id="IPR050216">
    <property type="entry name" value="LRR_domain-containing"/>
</dbReference>
<evidence type="ECO:0000313" key="4">
    <source>
        <dbReference type="Proteomes" id="UP000054350"/>
    </source>
</evidence>
<reference evidence="3 4" key="1">
    <citation type="submission" date="2009-11" db="EMBL/GenBank/DDBJ databases">
        <title>Annotation of Allomyces macrogynus ATCC 38327.</title>
        <authorList>
            <consortium name="The Broad Institute Genome Sequencing Platform"/>
            <person name="Russ C."/>
            <person name="Cuomo C."/>
            <person name="Burger G."/>
            <person name="Gray M.W."/>
            <person name="Holland P.W.H."/>
            <person name="King N."/>
            <person name="Lang F.B.F."/>
            <person name="Roger A.J."/>
            <person name="Ruiz-Trillo I."/>
            <person name="Young S.K."/>
            <person name="Zeng Q."/>
            <person name="Gargeya S."/>
            <person name="Fitzgerald M."/>
            <person name="Haas B."/>
            <person name="Abouelleil A."/>
            <person name="Alvarado L."/>
            <person name="Arachchi H.M."/>
            <person name="Berlin A."/>
            <person name="Chapman S.B."/>
            <person name="Gearin G."/>
            <person name="Goldberg J."/>
            <person name="Griggs A."/>
            <person name="Gujja S."/>
            <person name="Hansen M."/>
            <person name="Heiman D."/>
            <person name="Howarth C."/>
            <person name="Larimer J."/>
            <person name="Lui A."/>
            <person name="MacDonald P.J.P."/>
            <person name="McCowen C."/>
            <person name="Montmayeur A."/>
            <person name="Murphy C."/>
            <person name="Neiman D."/>
            <person name="Pearson M."/>
            <person name="Priest M."/>
            <person name="Roberts A."/>
            <person name="Saif S."/>
            <person name="Shea T."/>
            <person name="Sisk P."/>
            <person name="Stolte C."/>
            <person name="Sykes S."/>
            <person name="Wortman J."/>
            <person name="Nusbaum C."/>
            <person name="Birren B."/>
        </authorList>
    </citation>
    <scope>NUCLEOTIDE SEQUENCE [LARGE SCALE GENOMIC DNA]</scope>
    <source>
        <strain evidence="3 4">ATCC 38327</strain>
    </source>
</reference>
<accession>A0A0L0SR56</accession>
<evidence type="ECO:0000256" key="2">
    <source>
        <dbReference type="ARBA" id="ARBA00022737"/>
    </source>
</evidence>
<dbReference type="Gene3D" id="3.80.10.10">
    <property type="entry name" value="Ribonuclease Inhibitor"/>
    <property type="match status" value="2"/>
</dbReference>
<dbReference type="PANTHER" id="PTHR48051:SF1">
    <property type="entry name" value="RAS SUPPRESSOR PROTEIN 1"/>
    <property type="match status" value="1"/>
</dbReference>
<keyword evidence="4" id="KW-1185">Reference proteome</keyword>
<dbReference type="GO" id="GO:0005737">
    <property type="term" value="C:cytoplasm"/>
    <property type="evidence" value="ECO:0007669"/>
    <property type="project" value="TreeGrafter"/>
</dbReference>
<dbReference type="OrthoDB" id="71548at2759"/>
<evidence type="ECO:0000256" key="1">
    <source>
        <dbReference type="ARBA" id="ARBA00022614"/>
    </source>
</evidence>
<dbReference type="AlphaFoldDB" id="A0A0L0SR56"/>
<reference evidence="4" key="2">
    <citation type="submission" date="2009-11" db="EMBL/GenBank/DDBJ databases">
        <title>The Genome Sequence of Allomyces macrogynus strain ATCC 38327.</title>
        <authorList>
            <consortium name="The Broad Institute Genome Sequencing Platform"/>
            <person name="Russ C."/>
            <person name="Cuomo C."/>
            <person name="Shea T."/>
            <person name="Young S.K."/>
            <person name="Zeng Q."/>
            <person name="Koehrsen M."/>
            <person name="Haas B."/>
            <person name="Borodovsky M."/>
            <person name="Guigo R."/>
            <person name="Alvarado L."/>
            <person name="Berlin A."/>
            <person name="Borenstein D."/>
            <person name="Chen Z."/>
            <person name="Engels R."/>
            <person name="Freedman E."/>
            <person name="Gellesch M."/>
            <person name="Goldberg J."/>
            <person name="Griggs A."/>
            <person name="Gujja S."/>
            <person name="Heiman D."/>
            <person name="Hepburn T."/>
            <person name="Howarth C."/>
            <person name="Jen D."/>
            <person name="Larson L."/>
            <person name="Lewis B."/>
            <person name="Mehta T."/>
            <person name="Park D."/>
            <person name="Pearson M."/>
            <person name="Roberts A."/>
            <person name="Saif S."/>
            <person name="Shenoy N."/>
            <person name="Sisk P."/>
            <person name="Stolte C."/>
            <person name="Sykes S."/>
            <person name="Walk T."/>
            <person name="White J."/>
            <person name="Yandava C."/>
            <person name="Burger G."/>
            <person name="Gray M.W."/>
            <person name="Holland P.W.H."/>
            <person name="King N."/>
            <person name="Lang F.B.F."/>
            <person name="Roger A.J."/>
            <person name="Ruiz-Trillo I."/>
            <person name="Lander E."/>
            <person name="Nusbaum C."/>
        </authorList>
    </citation>
    <scope>NUCLEOTIDE SEQUENCE [LARGE SCALE GENOMIC DNA]</scope>
    <source>
        <strain evidence="4">ATCC 38327</strain>
    </source>
</reference>
<dbReference type="VEuPathDB" id="FungiDB:AMAG_10643"/>
<name>A0A0L0SR56_ALLM3</name>
<dbReference type="PROSITE" id="PS51450">
    <property type="entry name" value="LRR"/>
    <property type="match status" value="1"/>
</dbReference>
<keyword evidence="1" id="KW-0433">Leucine-rich repeat</keyword>
<proteinExistence type="predicted"/>
<dbReference type="InterPro" id="IPR001611">
    <property type="entry name" value="Leu-rich_rpt"/>
</dbReference>
<dbReference type="InterPro" id="IPR032675">
    <property type="entry name" value="LRR_dom_sf"/>
</dbReference>
<organism evidence="3 4">
    <name type="scientific">Allomyces macrogynus (strain ATCC 38327)</name>
    <name type="common">Allomyces javanicus var. macrogynus</name>
    <dbReference type="NCBI Taxonomy" id="578462"/>
    <lineage>
        <taxon>Eukaryota</taxon>
        <taxon>Fungi</taxon>
        <taxon>Fungi incertae sedis</taxon>
        <taxon>Blastocladiomycota</taxon>
        <taxon>Blastocladiomycetes</taxon>
        <taxon>Blastocladiales</taxon>
        <taxon>Blastocladiaceae</taxon>
        <taxon>Allomyces</taxon>
    </lineage>
</organism>
<dbReference type="Proteomes" id="UP000054350">
    <property type="component" value="Unassembled WGS sequence"/>
</dbReference>
<sequence>MWQSKAPADARSPSADDMMLPVMLRQSTPRSLIELLPYDVLEHLCFWVLRAQTWLSESREALLRFAIASPAFFAPAIHVAVRDRLRTAEPIALVQLDAWQDVGYNLPKPGQYVALLGDNATLRSLFLVLPSRHDRTHDLVPASDNGDCLLSLRFWSTIFVPLHQLAHGQIRVRDLAIVPVPPACRYLALLGDDRGPWPDCPSSVHSLSLNDCCLSRDQLSMVSSKFPTLRELTLRSASFNSQIMMELCDFLPSTLAVLKIESLHFEPEPLSEQCGAALSRALAQLMHLTVLHHELLFRVTDVVQVVNGLALAQAAGKRLLRSLLLSVFADLSNPVDDVSLLRQARDLPVQDLSLNVPDVYLGVGTDSTEYATFVLDLLGVVPVPQRSLFANLPAWPDRVVARVMPRFASPTLQSIDIYGTVPYPATKADFDESLLNETFRLSSLGRLDLHFPSLTSLTIMWCLPSRIVATDVSLTMPMWSLPPSLRSLNLSHNKLTMRDLDVLWPQLPAGLRKLSLDTNKLEALPASFPPSLHVLVAANNSMLGNATRWIEALPATLRELNVNECNLDDDAGLHLLAMRQRAGTWRATGLPRLMVYTKCKRMSVKVHQALTALHL</sequence>
<dbReference type="EMBL" id="GG745346">
    <property type="protein sequence ID" value="KNE64976.1"/>
    <property type="molecule type" value="Genomic_DNA"/>
</dbReference>
<evidence type="ECO:0000313" key="3">
    <source>
        <dbReference type="EMBL" id="KNE64976.1"/>
    </source>
</evidence>
<dbReference type="PANTHER" id="PTHR48051">
    <property type="match status" value="1"/>
</dbReference>
<protein>
    <submittedName>
        <fullName evidence="3">Uncharacterized protein</fullName>
    </submittedName>
</protein>